<evidence type="ECO:0000259" key="2">
    <source>
        <dbReference type="Pfam" id="PF00149"/>
    </source>
</evidence>
<dbReference type="InterPro" id="IPR029052">
    <property type="entry name" value="Metallo-depent_PP-like"/>
</dbReference>
<dbReference type="PANTHER" id="PTHR30337:SF7">
    <property type="entry name" value="PHOSPHOESTERASE"/>
    <property type="match status" value="1"/>
</dbReference>
<feature type="domain" description="Calcineurin-like phosphoesterase" evidence="2">
    <location>
        <begin position="5"/>
        <end position="192"/>
    </location>
</feature>
<evidence type="ECO:0000256" key="1">
    <source>
        <dbReference type="ARBA" id="ARBA00022801"/>
    </source>
</evidence>
<sequence length="366" mass="40515">MSRPLRIVHGADFHLDAPFAALPPEKAVQRRGEQRQLLHRLATLVNRSQADLVLLSGDLFDGGELYGETLDALVQALSAMNAQVFLAPGNHDYWTPHSVYARHWPSHVHIFTEPEIERVNLPELGCSVYGSAFTGPSREDRALQGFRVPDDGKLHLMVLHGDVAAESRYGPVPPEDLAESGLDYVALGHVHTCSGLQRAGNTFWAYPGCPEGRGFDETGDKGVLCGVVEPGRAEMTFVPLCQRRYLVREVDITGSDPAQALAAALPAKKSPDFCRIFLTGERGEAPLDLAALTALAAPRYETVSLRDRTRLRRALWDRAEENTLTGLFLREMRRRLDAAATEEERERVELAVRFGLAALEHREDPL</sequence>
<proteinExistence type="predicted"/>
<keyword evidence="3" id="KW-0540">Nuclease</keyword>
<dbReference type="AlphaFoldDB" id="A0A9D2MCC1"/>
<protein>
    <submittedName>
        <fullName evidence="3">DNA repair exonuclease</fullName>
    </submittedName>
</protein>
<dbReference type="GO" id="GO:0004527">
    <property type="term" value="F:exonuclease activity"/>
    <property type="evidence" value="ECO:0007669"/>
    <property type="project" value="UniProtKB-KW"/>
</dbReference>
<dbReference type="Proteomes" id="UP000824208">
    <property type="component" value="Unassembled WGS sequence"/>
</dbReference>
<dbReference type="Gene3D" id="3.60.21.10">
    <property type="match status" value="1"/>
</dbReference>
<keyword evidence="3" id="KW-0269">Exonuclease</keyword>
<dbReference type="InterPro" id="IPR041796">
    <property type="entry name" value="Mre11_N"/>
</dbReference>
<dbReference type="Pfam" id="PF00149">
    <property type="entry name" value="Metallophos"/>
    <property type="match status" value="1"/>
</dbReference>
<dbReference type="InterPro" id="IPR050535">
    <property type="entry name" value="DNA_Repair-Maintenance_Comp"/>
</dbReference>
<dbReference type="PANTHER" id="PTHR30337">
    <property type="entry name" value="COMPONENT OF ATP-DEPENDENT DSDNA EXONUCLEASE"/>
    <property type="match status" value="1"/>
</dbReference>
<accession>A0A9D2MCC1</accession>
<name>A0A9D2MCC1_9FIRM</name>
<gene>
    <name evidence="3" type="ORF">H9714_08415</name>
</gene>
<dbReference type="InterPro" id="IPR004843">
    <property type="entry name" value="Calcineurin-like_PHP"/>
</dbReference>
<keyword evidence="1" id="KW-0378">Hydrolase</keyword>
<organism evidence="3 4">
    <name type="scientific">Candidatus Flavonifractor intestinipullorum</name>
    <dbReference type="NCBI Taxonomy" id="2838587"/>
    <lineage>
        <taxon>Bacteria</taxon>
        <taxon>Bacillati</taxon>
        <taxon>Bacillota</taxon>
        <taxon>Clostridia</taxon>
        <taxon>Eubacteriales</taxon>
        <taxon>Oscillospiraceae</taxon>
        <taxon>Flavonifractor</taxon>
    </lineage>
</organism>
<dbReference type="CDD" id="cd00840">
    <property type="entry name" value="MPP_Mre11_N"/>
    <property type="match status" value="1"/>
</dbReference>
<dbReference type="EMBL" id="DWYC01000074">
    <property type="protein sequence ID" value="HJB57560.1"/>
    <property type="molecule type" value="Genomic_DNA"/>
</dbReference>
<evidence type="ECO:0000313" key="4">
    <source>
        <dbReference type="Proteomes" id="UP000824208"/>
    </source>
</evidence>
<comment type="caution">
    <text evidence="3">The sequence shown here is derived from an EMBL/GenBank/DDBJ whole genome shotgun (WGS) entry which is preliminary data.</text>
</comment>
<reference evidence="3" key="1">
    <citation type="journal article" date="2021" name="PeerJ">
        <title>Extensive microbial diversity within the chicken gut microbiome revealed by metagenomics and culture.</title>
        <authorList>
            <person name="Gilroy R."/>
            <person name="Ravi A."/>
            <person name="Getino M."/>
            <person name="Pursley I."/>
            <person name="Horton D.L."/>
            <person name="Alikhan N.F."/>
            <person name="Baker D."/>
            <person name="Gharbi K."/>
            <person name="Hall N."/>
            <person name="Watson M."/>
            <person name="Adriaenssens E.M."/>
            <person name="Foster-Nyarko E."/>
            <person name="Jarju S."/>
            <person name="Secka A."/>
            <person name="Antonio M."/>
            <person name="Oren A."/>
            <person name="Chaudhuri R.R."/>
            <person name="La Ragione R."/>
            <person name="Hildebrand F."/>
            <person name="Pallen M.J."/>
        </authorList>
    </citation>
    <scope>NUCLEOTIDE SEQUENCE</scope>
    <source>
        <strain evidence="3">CHK189-11263</strain>
    </source>
</reference>
<evidence type="ECO:0000313" key="3">
    <source>
        <dbReference type="EMBL" id="HJB57560.1"/>
    </source>
</evidence>
<dbReference type="SUPFAM" id="SSF56300">
    <property type="entry name" value="Metallo-dependent phosphatases"/>
    <property type="match status" value="1"/>
</dbReference>
<reference evidence="3" key="2">
    <citation type="submission" date="2021-04" db="EMBL/GenBank/DDBJ databases">
        <authorList>
            <person name="Gilroy R."/>
        </authorList>
    </citation>
    <scope>NUCLEOTIDE SEQUENCE</scope>
    <source>
        <strain evidence="3">CHK189-11263</strain>
    </source>
</reference>